<gene>
    <name evidence="1" type="ORF">I5M27_18465</name>
</gene>
<evidence type="ECO:0000313" key="2">
    <source>
        <dbReference type="Proteomes" id="UP000644147"/>
    </source>
</evidence>
<organism evidence="1 2">
    <name type="scientific">Adhaeribacter terrigena</name>
    <dbReference type="NCBI Taxonomy" id="2793070"/>
    <lineage>
        <taxon>Bacteria</taxon>
        <taxon>Pseudomonadati</taxon>
        <taxon>Bacteroidota</taxon>
        <taxon>Cytophagia</taxon>
        <taxon>Cytophagales</taxon>
        <taxon>Hymenobacteraceae</taxon>
        <taxon>Adhaeribacter</taxon>
    </lineage>
</organism>
<reference evidence="1 2" key="1">
    <citation type="submission" date="2020-12" db="EMBL/GenBank/DDBJ databases">
        <title>Bacterial novel species Adhaeribacter sp. BT258 isolated from soil.</title>
        <authorList>
            <person name="Jung H.-Y."/>
        </authorList>
    </citation>
    <scope>NUCLEOTIDE SEQUENCE [LARGE SCALE GENOMIC DNA]</scope>
    <source>
        <strain evidence="1 2">BT258</strain>
    </source>
</reference>
<sequence length="236" mass="23980">ASITINGGALQLAGNLSNSGTFSNAAGTLELTGTGVQLVNGISTLANLTVNGSGTKGINRNLTITGALTMTAGLLNTEGSKITLAGTATITESNTSYVLGQVETTRDLSTAALADFGGLGLQLTPAAGSLMPGLTTARRVTGTPMNAGGPGYSIPRYFDIQSAVNAGLNVTMVFHYLDHEVAAYNEADLVLYRSGNQGGSWAADSNTVADPANNLVTLTGVSQFSYWTAGDINSPL</sequence>
<dbReference type="RefSeq" id="WP_200507871.1">
    <property type="nucleotide sequence ID" value="NZ_JAEHFX010000021.1"/>
</dbReference>
<accession>A0ABS1C8R0</accession>
<evidence type="ECO:0000313" key="1">
    <source>
        <dbReference type="EMBL" id="MBK0404975.1"/>
    </source>
</evidence>
<feature type="non-terminal residue" evidence="1">
    <location>
        <position position="236"/>
    </location>
</feature>
<feature type="non-terminal residue" evidence="1">
    <location>
        <position position="1"/>
    </location>
</feature>
<protein>
    <submittedName>
        <fullName evidence="1">Uncharacterized protein</fullName>
    </submittedName>
</protein>
<comment type="caution">
    <text evidence="1">The sequence shown here is derived from an EMBL/GenBank/DDBJ whole genome shotgun (WGS) entry which is preliminary data.</text>
</comment>
<dbReference type="EMBL" id="JAEHFX010000021">
    <property type="protein sequence ID" value="MBK0404975.1"/>
    <property type="molecule type" value="Genomic_DNA"/>
</dbReference>
<keyword evidence="2" id="KW-1185">Reference proteome</keyword>
<name>A0ABS1C8R0_9BACT</name>
<dbReference type="Proteomes" id="UP000644147">
    <property type="component" value="Unassembled WGS sequence"/>
</dbReference>
<proteinExistence type="predicted"/>